<dbReference type="InterPro" id="IPR001356">
    <property type="entry name" value="HD"/>
</dbReference>
<sequence length="548" mass="61848">MGMIGFPGQAGNHHHQGGASSSKAAIGELKTTKFYQHEHDLTNDTLIVSPDWNLDHDPSMRCVFPCQGNERPSQGLSLSLSSSNPCTIGLQSCELRQQEGLRFSPSSSRDRFLDLQNQGHFLIRNSKYLNLAQELLNEFCNPGMTITDHDHKSKLKINHKASDQWQDENVIKKQSLHFMDLLELQKRKTKLIQMLEEVDRRYKHYCHQMKGVISSFEEVAGAEAAAMYSALASKAMSRHFRCLRDGIINQIKAIKKGMEDKSAADAPGTRRGDTPSLRILDQTLRQQKAIQQINLMESHPWRPQRGLPERSVSVLRAWLFEHFLNPYPSDVSNWFINARVRLWKPMVEEMYLEELKEQEGMEFLDGAAAAAADILDENGGQQNQNPPPEAAHLELDHKPSSYRLVRTDSEPLSPAEHRIHHHHQHGFDRVTDSYGGSMQLDFSAYNHNSVSYTSENTGHGHGHGHGRGQGRGSRSSGGGVSLTLGLQHQGSINDGVNSFFYPRDHMENCPQVEYSLLDSENQNLPSQNLMGAELLHDHLTWIMSKTKE</sequence>
<dbReference type="Pfam" id="PF07526">
    <property type="entry name" value="POX"/>
    <property type="match status" value="1"/>
</dbReference>
<evidence type="ECO:0000256" key="4">
    <source>
        <dbReference type="ARBA" id="ARBA00023163"/>
    </source>
</evidence>
<keyword evidence="4" id="KW-0804">Transcription</keyword>
<feature type="domain" description="POX" evidence="7">
    <location>
        <begin position="117"/>
        <end position="249"/>
    </location>
</feature>
<dbReference type="AlphaFoldDB" id="A0AAD1ZNF5"/>
<keyword evidence="2" id="KW-0238">DNA-binding</keyword>
<evidence type="ECO:0000256" key="6">
    <source>
        <dbReference type="SAM" id="MobiDB-lite"/>
    </source>
</evidence>
<dbReference type="EMBL" id="OU503047">
    <property type="protein sequence ID" value="CAI9772679.1"/>
    <property type="molecule type" value="Genomic_DNA"/>
</dbReference>
<dbReference type="CDD" id="cd00086">
    <property type="entry name" value="homeodomain"/>
    <property type="match status" value="1"/>
</dbReference>
<dbReference type="GO" id="GO:0005634">
    <property type="term" value="C:nucleus"/>
    <property type="evidence" value="ECO:0007669"/>
    <property type="project" value="UniProtKB-SubCell"/>
</dbReference>
<dbReference type="Proteomes" id="UP000834106">
    <property type="component" value="Chromosome 12"/>
</dbReference>
<evidence type="ECO:0000256" key="3">
    <source>
        <dbReference type="ARBA" id="ARBA00023155"/>
    </source>
</evidence>
<evidence type="ECO:0000259" key="7">
    <source>
        <dbReference type="SMART" id="SM00574"/>
    </source>
</evidence>
<dbReference type="GO" id="GO:0003677">
    <property type="term" value="F:DNA binding"/>
    <property type="evidence" value="ECO:0007669"/>
    <property type="project" value="UniProtKB-KW"/>
</dbReference>
<proteinExistence type="predicted"/>
<evidence type="ECO:0000313" key="9">
    <source>
        <dbReference type="Proteomes" id="UP000834106"/>
    </source>
</evidence>
<dbReference type="InterPro" id="IPR050224">
    <property type="entry name" value="TALE_homeobox"/>
</dbReference>
<name>A0AAD1ZNF5_9LAMI</name>
<evidence type="ECO:0000256" key="2">
    <source>
        <dbReference type="ARBA" id="ARBA00023125"/>
    </source>
</evidence>
<dbReference type="InterPro" id="IPR006563">
    <property type="entry name" value="POX_dom"/>
</dbReference>
<feature type="compositionally biased region" description="Gly residues" evidence="6">
    <location>
        <begin position="469"/>
        <end position="480"/>
    </location>
</feature>
<keyword evidence="5" id="KW-0539">Nucleus</keyword>
<evidence type="ECO:0000256" key="5">
    <source>
        <dbReference type="ARBA" id="ARBA00023242"/>
    </source>
</evidence>
<keyword evidence="3" id="KW-0371">Homeobox</keyword>
<comment type="subcellular location">
    <subcellularLocation>
        <location evidence="1">Nucleus</location>
    </subcellularLocation>
</comment>
<dbReference type="PANTHER" id="PTHR11850">
    <property type="entry name" value="HOMEOBOX PROTEIN TRANSCRIPTION FACTORS"/>
    <property type="match status" value="1"/>
</dbReference>
<dbReference type="InterPro" id="IPR009057">
    <property type="entry name" value="Homeodomain-like_sf"/>
</dbReference>
<gene>
    <name evidence="8" type="ORF">FPE_LOCUS20109</name>
</gene>
<evidence type="ECO:0000256" key="1">
    <source>
        <dbReference type="ARBA" id="ARBA00004123"/>
    </source>
</evidence>
<accession>A0AAD1ZNF5</accession>
<protein>
    <recommendedName>
        <fullName evidence="7">POX domain-containing protein</fullName>
    </recommendedName>
</protein>
<keyword evidence="9" id="KW-1185">Reference proteome</keyword>
<organism evidence="8 9">
    <name type="scientific">Fraxinus pennsylvanica</name>
    <dbReference type="NCBI Taxonomy" id="56036"/>
    <lineage>
        <taxon>Eukaryota</taxon>
        <taxon>Viridiplantae</taxon>
        <taxon>Streptophyta</taxon>
        <taxon>Embryophyta</taxon>
        <taxon>Tracheophyta</taxon>
        <taxon>Spermatophyta</taxon>
        <taxon>Magnoliopsida</taxon>
        <taxon>eudicotyledons</taxon>
        <taxon>Gunneridae</taxon>
        <taxon>Pentapetalae</taxon>
        <taxon>asterids</taxon>
        <taxon>lamiids</taxon>
        <taxon>Lamiales</taxon>
        <taxon>Oleaceae</taxon>
        <taxon>Oleeae</taxon>
        <taxon>Fraxinus</taxon>
    </lineage>
</organism>
<feature type="region of interest" description="Disordered" evidence="6">
    <location>
        <begin position="452"/>
        <end position="483"/>
    </location>
</feature>
<evidence type="ECO:0000313" key="8">
    <source>
        <dbReference type="EMBL" id="CAI9772679.1"/>
    </source>
</evidence>
<dbReference type="SMART" id="SM00574">
    <property type="entry name" value="POX"/>
    <property type="match status" value="1"/>
</dbReference>
<feature type="region of interest" description="Disordered" evidence="6">
    <location>
        <begin position="1"/>
        <end position="21"/>
    </location>
</feature>
<reference evidence="8" key="1">
    <citation type="submission" date="2023-05" db="EMBL/GenBank/DDBJ databases">
        <authorList>
            <person name="Huff M."/>
        </authorList>
    </citation>
    <scope>NUCLEOTIDE SEQUENCE</scope>
</reference>
<dbReference type="SUPFAM" id="SSF46689">
    <property type="entry name" value="Homeodomain-like"/>
    <property type="match status" value="1"/>
</dbReference>
<dbReference type="Gene3D" id="1.10.10.60">
    <property type="entry name" value="Homeodomain-like"/>
    <property type="match status" value="2"/>
</dbReference>